<dbReference type="Gene3D" id="3.30.450.50">
    <property type="entry name" value="Longin domain"/>
    <property type="match status" value="1"/>
</dbReference>
<dbReference type="Pfam" id="PF13774">
    <property type="entry name" value="Longin"/>
    <property type="match status" value="1"/>
</dbReference>
<evidence type="ECO:0000256" key="1">
    <source>
        <dbReference type="ARBA" id="ARBA00004163"/>
    </source>
</evidence>
<evidence type="ECO:0000313" key="11">
    <source>
        <dbReference type="Proteomes" id="UP000887565"/>
    </source>
</evidence>
<feature type="region of interest" description="Disordered" evidence="9">
    <location>
        <begin position="85"/>
        <end position="104"/>
    </location>
</feature>
<keyword evidence="6" id="KW-0472">Membrane</keyword>
<accession>A0A915K0E9</accession>
<comment type="subcellular location">
    <subcellularLocation>
        <location evidence="1">Endoplasmic reticulum membrane</location>
        <topology evidence="1">Single-pass type IV membrane protein</topology>
    </subcellularLocation>
    <subcellularLocation>
        <location evidence="8">Golgi apparatus</location>
        <location evidence="8">cis-Golgi network membrane</location>
    </subcellularLocation>
    <subcellularLocation>
        <location evidence="2">Melanosome</location>
    </subcellularLocation>
</comment>
<feature type="compositionally biased region" description="Basic and acidic residues" evidence="9">
    <location>
        <begin position="85"/>
        <end position="94"/>
    </location>
</feature>
<dbReference type="GO" id="GO:0006890">
    <property type="term" value="P:retrograde vesicle-mediated transport, Golgi to endoplasmic reticulum"/>
    <property type="evidence" value="ECO:0007669"/>
    <property type="project" value="InterPro"/>
</dbReference>
<dbReference type="InterPro" id="IPR010908">
    <property type="entry name" value="Longin_dom"/>
</dbReference>
<dbReference type="SUPFAM" id="SSF64356">
    <property type="entry name" value="SNARE-like"/>
    <property type="match status" value="1"/>
</dbReference>
<dbReference type="SMART" id="SM01270">
    <property type="entry name" value="Longin"/>
    <property type="match status" value="1"/>
</dbReference>
<dbReference type="PROSITE" id="PS50859">
    <property type="entry name" value="LONGIN"/>
    <property type="match status" value="1"/>
</dbReference>
<dbReference type="InterPro" id="IPR011012">
    <property type="entry name" value="Longin-like_dom_sf"/>
</dbReference>
<proteinExistence type="inferred from homology"/>
<dbReference type="GO" id="GO:0015031">
    <property type="term" value="P:protein transport"/>
    <property type="evidence" value="ECO:0007669"/>
    <property type="project" value="UniProtKB-KW"/>
</dbReference>
<dbReference type="CDD" id="cd14824">
    <property type="entry name" value="Longin"/>
    <property type="match status" value="1"/>
</dbReference>
<keyword evidence="11" id="KW-1185">Reference proteome</keyword>
<comment type="function">
    <text evidence="7">SNARE involved in targeting and fusion of ER-derived transport vesicles with the Golgi complex as well as Golgi-derived retrograde transport vesicles with the ER.</text>
</comment>
<feature type="compositionally biased region" description="Basic residues" evidence="9">
    <location>
        <begin position="95"/>
        <end position="104"/>
    </location>
</feature>
<dbReference type="InterPro" id="IPR044565">
    <property type="entry name" value="Sec22"/>
</dbReference>
<dbReference type="GO" id="GO:0006888">
    <property type="term" value="P:endoplasmic reticulum to Golgi vesicle-mediated transport"/>
    <property type="evidence" value="ECO:0007669"/>
    <property type="project" value="InterPro"/>
</dbReference>
<dbReference type="GO" id="GO:0005789">
    <property type="term" value="C:endoplasmic reticulum membrane"/>
    <property type="evidence" value="ECO:0007669"/>
    <property type="project" value="UniProtKB-SubCell"/>
</dbReference>
<feature type="domain" description="Longin" evidence="10">
    <location>
        <begin position="17"/>
        <end position="76"/>
    </location>
</feature>
<evidence type="ECO:0000256" key="7">
    <source>
        <dbReference type="ARBA" id="ARBA00024173"/>
    </source>
</evidence>
<dbReference type="WBParaSite" id="nRc.2.0.1.t31353-RA">
    <property type="protein sequence ID" value="nRc.2.0.1.t31353-RA"/>
    <property type="gene ID" value="nRc.2.0.1.g31353"/>
</dbReference>
<evidence type="ECO:0000313" key="12">
    <source>
        <dbReference type="WBParaSite" id="nRc.2.0.1.t31353-RA"/>
    </source>
</evidence>
<protein>
    <submittedName>
        <fullName evidence="12">Longin domain-containing protein</fullName>
    </submittedName>
</protein>
<dbReference type="PANTHER" id="PTHR45837">
    <property type="entry name" value="VESICLE-TRAFFICKING PROTEIN SEC22B"/>
    <property type="match status" value="1"/>
</dbReference>
<dbReference type="AlphaFoldDB" id="A0A915K0E9"/>
<dbReference type="GO" id="GO:0005484">
    <property type="term" value="F:SNAP receptor activity"/>
    <property type="evidence" value="ECO:0007669"/>
    <property type="project" value="InterPro"/>
</dbReference>
<name>A0A915K0E9_ROMCU</name>
<organism evidence="11 12">
    <name type="scientific">Romanomermis culicivorax</name>
    <name type="common">Nematode worm</name>
    <dbReference type="NCBI Taxonomy" id="13658"/>
    <lineage>
        <taxon>Eukaryota</taxon>
        <taxon>Metazoa</taxon>
        <taxon>Ecdysozoa</taxon>
        <taxon>Nematoda</taxon>
        <taxon>Enoplea</taxon>
        <taxon>Dorylaimia</taxon>
        <taxon>Mermithida</taxon>
        <taxon>Mermithoidea</taxon>
        <taxon>Mermithidae</taxon>
        <taxon>Romanomermis</taxon>
    </lineage>
</organism>
<evidence type="ECO:0000256" key="2">
    <source>
        <dbReference type="ARBA" id="ARBA00004223"/>
    </source>
</evidence>
<keyword evidence="4" id="KW-0813">Transport</keyword>
<comment type="similarity">
    <text evidence="3">Belongs to the synaptobrevin family.</text>
</comment>
<evidence type="ECO:0000256" key="3">
    <source>
        <dbReference type="ARBA" id="ARBA00008025"/>
    </source>
</evidence>
<evidence type="ECO:0000256" key="8">
    <source>
        <dbReference type="ARBA" id="ARBA00024188"/>
    </source>
</evidence>
<dbReference type="GO" id="GO:0005794">
    <property type="term" value="C:Golgi apparatus"/>
    <property type="evidence" value="ECO:0007669"/>
    <property type="project" value="UniProtKB-SubCell"/>
</dbReference>
<evidence type="ECO:0000256" key="6">
    <source>
        <dbReference type="ARBA" id="ARBA00023136"/>
    </source>
</evidence>
<evidence type="ECO:0000259" key="10">
    <source>
        <dbReference type="PROSITE" id="PS50859"/>
    </source>
</evidence>
<evidence type="ECO:0000256" key="9">
    <source>
        <dbReference type="SAM" id="MobiDB-lite"/>
    </source>
</evidence>
<keyword evidence="4" id="KW-0653">Protein transport</keyword>
<reference evidence="12" key="1">
    <citation type="submission" date="2022-11" db="UniProtKB">
        <authorList>
            <consortium name="WormBaseParasite"/>
        </authorList>
    </citation>
    <scope>IDENTIFICATION</scope>
</reference>
<dbReference type="Proteomes" id="UP000887565">
    <property type="component" value="Unplaced"/>
</dbReference>
<sequence length="104" mass="11997">MKVQLSNAGKCLFCPAFLSYAIENEICCLCLCDKNLPAKFCFAFLEDLAKEFNNRYGPRIHSVTRPYHFIEFEYVKINGKALEEEKSDKKEKAGKGKHQGREKK</sequence>
<keyword evidence="5" id="KW-0175">Coiled coil</keyword>
<evidence type="ECO:0000256" key="5">
    <source>
        <dbReference type="ARBA" id="ARBA00023054"/>
    </source>
</evidence>
<evidence type="ECO:0000256" key="4">
    <source>
        <dbReference type="ARBA" id="ARBA00022927"/>
    </source>
</evidence>